<dbReference type="AlphaFoldDB" id="A0A8H7FCX1"/>
<evidence type="ECO:0000256" key="1">
    <source>
        <dbReference type="SAM" id="MobiDB-lite"/>
    </source>
</evidence>
<gene>
    <name evidence="2" type="ORF">Agabi119p4_1223</name>
</gene>
<evidence type="ECO:0000313" key="2">
    <source>
        <dbReference type="EMBL" id="KAF7785058.1"/>
    </source>
</evidence>
<accession>A0A8H7FCX1</accession>
<reference evidence="2 3" key="1">
    <citation type="journal article" name="Sci. Rep.">
        <title>Telomere-to-telomere assembled and centromere annotated genomes of the two main subspecies of the button mushroom Agaricus bisporus reveal especially polymorphic chromosome ends.</title>
        <authorList>
            <person name="Sonnenberg A.S.M."/>
            <person name="Sedaghat-Telgerd N."/>
            <person name="Lavrijssen B."/>
            <person name="Ohm R.A."/>
            <person name="Hendrickx P.M."/>
            <person name="Scholtmeijer K."/>
            <person name="Baars J.J.P."/>
            <person name="van Peer A."/>
        </authorList>
    </citation>
    <scope>NUCLEOTIDE SEQUENCE [LARGE SCALE GENOMIC DNA]</scope>
    <source>
        <strain evidence="2 3">H119_p4</strain>
    </source>
</reference>
<protein>
    <submittedName>
        <fullName evidence="2">Uncharacterized protein</fullName>
    </submittedName>
</protein>
<organism evidence="2 3">
    <name type="scientific">Agaricus bisporus var. burnettii</name>
    <dbReference type="NCBI Taxonomy" id="192524"/>
    <lineage>
        <taxon>Eukaryota</taxon>
        <taxon>Fungi</taxon>
        <taxon>Dikarya</taxon>
        <taxon>Basidiomycota</taxon>
        <taxon>Agaricomycotina</taxon>
        <taxon>Agaricomycetes</taxon>
        <taxon>Agaricomycetidae</taxon>
        <taxon>Agaricales</taxon>
        <taxon>Agaricineae</taxon>
        <taxon>Agaricaceae</taxon>
        <taxon>Agaricus</taxon>
    </lineage>
</organism>
<dbReference type="Proteomes" id="UP000629468">
    <property type="component" value="Unassembled WGS sequence"/>
</dbReference>
<proteinExistence type="predicted"/>
<sequence length="83" mass="9314">MKNPFYQAVESTVPTNTDTPFRYFGDQRPGCSRSRKASRFKTTQATTTNVWTLLPPGLLFVSPLQSINQSPAQLAKSTYLQQT</sequence>
<dbReference type="EMBL" id="JABXXO010000001">
    <property type="protein sequence ID" value="KAF7785058.1"/>
    <property type="molecule type" value="Genomic_DNA"/>
</dbReference>
<evidence type="ECO:0000313" key="3">
    <source>
        <dbReference type="Proteomes" id="UP000629468"/>
    </source>
</evidence>
<comment type="caution">
    <text evidence="2">The sequence shown here is derived from an EMBL/GenBank/DDBJ whole genome shotgun (WGS) entry which is preliminary data.</text>
</comment>
<name>A0A8H7FCX1_AGABI</name>
<feature type="region of interest" description="Disordered" evidence="1">
    <location>
        <begin position="19"/>
        <end position="39"/>
    </location>
</feature>